<reference evidence="3" key="1">
    <citation type="submission" date="2018-12" db="EMBL/GenBank/DDBJ databases">
        <title>Novel natural products biosynthetic potential of the class Ktedonobacteria.</title>
        <authorList>
            <person name="Zheng Y."/>
            <person name="Saitou A."/>
            <person name="Wang C.M."/>
            <person name="Toyoda A."/>
            <person name="Minakuchi Y."/>
            <person name="Sekiguchi Y."/>
            <person name="Ueda K."/>
            <person name="Takano H."/>
            <person name="Sakai Y."/>
            <person name="Yokota A."/>
            <person name="Yabe S."/>
        </authorList>
    </citation>
    <scope>NUCLEOTIDE SEQUENCE</scope>
    <source>
        <strain evidence="3">COM3</strain>
    </source>
</reference>
<sequence length="184" mass="20713">MSYLPVSGRTCLELYYLQGKPLEELAESLRVSVQTLKVQMHRLRRQLWRLFNTELRTEAEELGLAVQSAEAMGRQKTCIWCVYCGRHYLVGTLQPEQNGTGVYLYCPECSPRPEGELLMSGGTIQKASRCSFLPAYKRDGSKLEKCAANGIQDVLLLWRSGTRPSVSGSIARGKDPDVDLWRVP</sequence>
<protein>
    <recommendedName>
        <fullName evidence="2">RNA polymerase sigma factor 70 region 4 type 2 domain-containing protein</fullName>
    </recommendedName>
</protein>
<dbReference type="Gene3D" id="1.10.10.10">
    <property type="entry name" value="Winged helix-like DNA-binding domain superfamily/Winged helix DNA-binding domain"/>
    <property type="match status" value="1"/>
</dbReference>
<organism evidence="3">
    <name type="scientific">Thermosporothrix sp. COM3</name>
    <dbReference type="NCBI Taxonomy" id="2490863"/>
    <lineage>
        <taxon>Bacteria</taxon>
        <taxon>Bacillati</taxon>
        <taxon>Chloroflexota</taxon>
        <taxon>Ktedonobacteria</taxon>
        <taxon>Ktedonobacterales</taxon>
        <taxon>Thermosporotrichaceae</taxon>
        <taxon>Thermosporothrix</taxon>
    </lineage>
</organism>
<keyword evidence="1" id="KW-0175">Coiled coil</keyword>
<evidence type="ECO:0000256" key="1">
    <source>
        <dbReference type="SAM" id="Coils"/>
    </source>
</evidence>
<dbReference type="InterPro" id="IPR036388">
    <property type="entry name" value="WH-like_DNA-bd_sf"/>
</dbReference>
<gene>
    <name evidence="3" type="ORF">KTC_37960</name>
</gene>
<evidence type="ECO:0000259" key="2">
    <source>
        <dbReference type="Pfam" id="PF08281"/>
    </source>
</evidence>
<name>A0A455SSA9_9CHLR</name>
<accession>A0A455SSA9</accession>
<dbReference type="Pfam" id="PF08281">
    <property type="entry name" value="Sigma70_r4_2"/>
    <property type="match status" value="1"/>
</dbReference>
<dbReference type="GO" id="GO:0003677">
    <property type="term" value="F:DNA binding"/>
    <property type="evidence" value="ECO:0007669"/>
    <property type="project" value="InterPro"/>
</dbReference>
<feature type="coiled-coil region" evidence="1">
    <location>
        <begin position="26"/>
        <end position="72"/>
    </location>
</feature>
<dbReference type="AlphaFoldDB" id="A0A455SSA9"/>
<dbReference type="InterPro" id="IPR013249">
    <property type="entry name" value="RNA_pol_sigma70_r4_t2"/>
</dbReference>
<dbReference type="GO" id="GO:0016987">
    <property type="term" value="F:sigma factor activity"/>
    <property type="evidence" value="ECO:0007669"/>
    <property type="project" value="InterPro"/>
</dbReference>
<dbReference type="EMBL" id="AP019376">
    <property type="protein sequence ID" value="BBH89045.1"/>
    <property type="molecule type" value="Genomic_DNA"/>
</dbReference>
<dbReference type="InterPro" id="IPR013324">
    <property type="entry name" value="RNA_pol_sigma_r3/r4-like"/>
</dbReference>
<dbReference type="GO" id="GO:0006352">
    <property type="term" value="P:DNA-templated transcription initiation"/>
    <property type="evidence" value="ECO:0007669"/>
    <property type="project" value="InterPro"/>
</dbReference>
<evidence type="ECO:0000313" key="3">
    <source>
        <dbReference type="EMBL" id="BBH89045.1"/>
    </source>
</evidence>
<feature type="domain" description="RNA polymerase sigma factor 70 region 4 type 2" evidence="2">
    <location>
        <begin position="4"/>
        <end position="47"/>
    </location>
</feature>
<proteinExistence type="predicted"/>
<dbReference type="SUPFAM" id="SSF88659">
    <property type="entry name" value="Sigma3 and sigma4 domains of RNA polymerase sigma factors"/>
    <property type="match status" value="1"/>
</dbReference>